<proteinExistence type="predicted"/>
<organism evidence="9 10">
    <name type="scientific">Nothoprocta ornata</name>
    <dbReference type="NCBI Taxonomy" id="83376"/>
    <lineage>
        <taxon>Eukaryota</taxon>
        <taxon>Metazoa</taxon>
        <taxon>Chordata</taxon>
        <taxon>Craniata</taxon>
        <taxon>Vertebrata</taxon>
        <taxon>Euteleostomi</taxon>
        <taxon>Archelosauria</taxon>
        <taxon>Archosauria</taxon>
        <taxon>Dinosauria</taxon>
        <taxon>Saurischia</taxon>
        <taxon>Theropoda</taxon>
        <taxon>Coelurosauria</taxon>
        <taxon>Aves</taxon>
        <taxon>Palaeognathae</taxon>
        <taxon>Tinamiformes</taxon>
        <taxon>Tinamidae</taxon>
        <taxon>Nothoprocta</taxon>
    </lineage>
</organism>
<evidence type="ECO:0000256" key="2">
    <source>
        <dbReference type="ARBA" id="ARBA00022525"/>
    </source>
</evidence>
<comment type="subcellular location">
    <subcellularLocation>
        <location evidence="1">Secreted</location>
    </subcellularLocation>
</comment>
<evidence type="ECO:0000313" key="9">
    <source>
        <dbReference type="EMBL" id="NWY02878.1"/>
    </source>
</evidence>
<dbReference type="PROSITE" id="PS50287">
    <property type="entry name" value="SRCR_2"/>
    <property type="match status" value="1"/>
</dbReference>
<evidence type="ECO:0000256" key="6">
    <source>
        <dbReference type="ARBA" id="ARBA00023180"/>
    </source>
</evidence>
<dbReference type="SUPFAM" id="SSF56487">
    <property type="entry name" value="SRCR-like"/>
    <property type="match status" value="1"/>
</dbReference>
<comment type="caution">
    <text evidence="7">Lacks conserved residue(s) required for the propagation of feature annotation.</text>
</comment>
<dbReference type="EMBL" id="VZSH01000129">
    <property type="protein sequence ID" value="NWY02878.1"/>
    <property type="molecule type" value="Genomic_DNA"/>
</dbReference>
<gene>
    <name evidence="9" type="primary">Dmbt1_5</name>
    <name evidence="9" type="ORF">NOTORN_R15138</name>
</gene>
<dbReference type="PANTHER" id="PTHR48071">
    <property type="entry name" value="SRCR DOMAIN-CONTAINING PROTEIN"/>
    <property type="match status" value="1"/>
</dbReference>
<dbReference type="Pfam" id="PF00530">
    <property type="entry name" value="SRCR"/>
    <property type="match status" value="1"/>
</dbReference>
<sequence>PGASLWLVDGRNRCEGRLEVYSSSGQGTVCHNNWDLNDAQVVCRQLGCGYAIAAPGNASFGQGSGKIYLENVQCTGREASLFQCQSDGWGVHNCQHS</sequence>
<evidence type="ECO:0000256" key="4">
    <source>
        <dbReference type="ARBA" id="ARBA00022737"/>
    </source>
</evidence>
<dbReference type="PRINTS" id="PR00258">
    <property type="entry name" value="SPERACTRCPTR"/>
</dbReference>
<feature type="disulfide bond" evidence="7">
    <location>
        <begin position="30"/>
        <end position="94"/>
    </location>
</feature>
<evidence type="ECO:0000256" key="3">
    <source>
        <dbReference type="ARBA" id="ARBA00022729"/>
    </source>
</evidence>
<dbReference type="Gene3D" id="3.10.250.10">
    <property type="entry name" value="SRCR-like domain"/>
    <property type="match status" value="1"/>
</dbReference>
<evidence type="ECO:0000256" key="1">
    <source>
        <dbReference type="ARBA" id="ARBA00004613"/>
    </source>
</evidence>
<feature type="non-terminal residue" evidence="9">
    <location>
        <position position="1"/>
    </location>
</feature>
<feature type="domain" description="SRCR" evidence="8">
    <location>
        <begin position="5"/>
        <end position="97"/>
    </location>
</feature>
<keyword evidence="5 7" id="KW-1015">Disulfide bond</keyword>
<keyword evidence="6" id="KW-0325">Glycoprotein</keyword>
<dbReference type="PANTHER" id="PTHR48071:SF15">
    <property type="entry name" value="SRCR DOMAIN-CONTAINING PROTEIN"/>
    <property type="match status" value="1"/>
</dbReference>
<feature type="non-terminal residue" evidence="9">
    <location>
        <position position="97"/>
    </location>
</feature>
<evidence type="ECO:0000259" key="8">
    <source>
        <dbReference type="PROSITE" id="PS50287"/>
    </source>
</evidence>
<dbReference type="InterPro" id="IPR001190">
    <property type="entry name" value="SRCR"/>
</dbReference>
<feature type="disulfide bond" evidence="7">
    <location>
        <begin position="74"/>
        <end position="84"/>
    </location>
</feature>
<keyword evidence="4" id="KW-0677">Repeat</keyword>
<dbReference type="GO" id="GO:0005615">
    <property type="term" value="C:extracellular space"/>
    <property type="evidence" value="ECO:0007669"/>
    <property type="project" value="TreeGrafter"/>
</dbReference>
<name>A0A7K7B3U9_9AVES</name>
<keyword evidence="10" id="KW-1185">Reference proteome</keyword>
<keyword evidence="2" id="KW-0964">Secreted</keyword>
<protein>
    <submittedName>
        <fullName evidence="9">DMBT1 protein</fullName>
    </submittedName>
</protein>
<dbReference type="Proteomes" id="UP000531938">
    <property type="component" value="Unassembled WGS sequence"/>
</dbReference>
<dbReference type="FunFam" id="3.10.250.10:FF:000006">
    <property type="entry name" value="neurotrypsin isoform X2"/>
    <property type="match status" value="1"/>
</dbReference>
<dbReference type="SMART" id="SM00202">
    <property type="entry name" value="SR"/>
    <property type="match status" value="1"/>
</dbReference>
<accession>A0A7K7B3U9</accession>
<comment type="caution">
    <text evidence="9">The sequence shown here is derived from an EMBL/GenBank/DDBJ whole genome shotgun (WGS) entry which is preliminary data.</text>
</comment>
<evidence type="ECO:0000256" key="7">
    <source>
        <dbReference type="PROSITE-ProRule" id="PRU00196"/>
    </source>
</evidence>
<dbReference type="GO" id="GO:0031638">
    <property type="term" value="P:zymogen activation"/>
    <property type="evidence" value="ECO:0007669"/>
    <property type="project" value="TreeGrafter"/>
</dbReference>
<dbReference type="InterPro" id="IPR036772">
    <property type="entry name" value="SRCR-like_dom_sf"/>
</dbReference>
<dbReference type="AlphaFoldDB" id="A0A7K7B3U9"/>
<evidence type="ECO:0000313" key="10">
    <source>
        <dbReference type="Proteomes" id="UP000531938"/>
    </source>
</evidence>
<evidence type="ECO:0000256" key="5">
    <source>
        <dbReference type="ARBA" id="ARBA00023157"/>
    </source>
</evidence>
<dbReference type="GO" id="GO:0005886">
    <property type="term" value="C:plasma membrane"/>
    <property type="evidence" value="ECO:0007669"/>
    <property type="project" value="TreeGrafter"/>
</dbReference>
<dbReference type="GO" id="GO:0004252">
    <property type="term" value="F:serine-type endopeptidase activity"/>
    <property type="evidence" value="ECO:0007669"/>
    <property type="project" value="TreeGrafter"/>
</dbReference>
<reference evidence="9 10" key="1">
    <citation type="submission" date="2019-09" db="EMBL/GenBank/DDBJ databases">
        <title>Bird 10,000 Genomes (B10K) Project - Family phase.</title>
        <authorList>
            <person name="Zhang G."/>
        </authorList>
    </citation>
    <scope>NUCLEOTIDE SEQUENCE [LARGE SCALE GENOMIC DNA]</scope>
    <source>
        <strain evidence="9">B10K-MSB-03</strain>
    </source>
</reference>
<keyword evidence="3" id="KW-0732">Signal</keyword>